<name>A0A922IG11_DERFA</name>
<dbReference type="EMBL" id="ASGP02000001">
    <property type="protein sequence ID" value="KAH9528138.1"/>
    <property type="molecule type" value="Genomic_DNA"/>
</dbReference>
<sequence length="61" mass="7244">MTTEILATQTLRYRSPSLTPLPPQTNFLCIHQYTIFSLYVFDNDNNNNNNKNKIRKNLTRR</sequence>
<comment type="caution">
    <text evidence="1">The sequence shown here is derived from an EMBL/GenBank/DDBJ whole genome shotgun (WGS) entry which is preliminary data.</text>
</comment>
<proteinExistence type="predicted"/>
<organism evidence="1 2">
    <name type="scientific">Dermatophagoides farinae</name>
    <name type="common">American house dust mite</name>
    <dbReference type="NCBI Taxonomy" id="6954"/>
    <lineage>
        <taxon>Eukaryota</taxon>
        <taxon>Metazoa</taxon>
        <taxon>Ecdysozoa</taxon>
        <taxon>Arthropoda</taxon>
        <taxon>Chelicerata</taxon>
        <taxon>Arachnida</taxon>
        <taxon>Acari</taxon>
        <taxon>Acariformes</taxon>
        <taxon>Sarcoptiformes</taxon>
        <taxon>Astigmata</taxon>
        <taxon>Psoroptidia</taxon>
        <taxon>Analgoidea</taxon>
        <taxon>Pyroglyphidae</taxon>
        <taxon>Dermatophagoidinae</taxon>
        <taxon>Dermatophagoides</taxon>
    </lineage>
</organism>
<keyword evidence="2" id="KW-1185">Reference proteome</keyword>
<reference evidence="1" key="1">
    <citation type="submission" date="2013-05" db="EMBL/GenBank/DDBJ databases">
        <authorList>
            <person name="Yim A.K.Y."/>
            <person name="Chan T.F."/>
            <person name="Ji K.M."/>
            <person name="Liu X.Y."/>
            <person name="Zhou J.W."/>
            <person name="Li R.Q."/>
            <person name="Yang K.Y."/>
            <person name="Li J."/>
            <person name="Li M."/>
            <person name="Law P.T.W."/>
            <person name="Wu Y.L."/>
            <person name="Cai Z.L."/>
            <person name="Qin H."/>
            <person name="Bao Y."/>
            <person name="Leung R.K.K."/>
            <person name="Ng P.K.S."/>
            <person name="Zou J."/>
            <person name="Zhong X.J."/>
            <person name="Ran P.X."/>
            <person name="Zhong N.S."/>
            <person name="Liu Z.G."/>
            <person name="Tsui S.K.W."/>
        </authorList>
    </citation>
    <scope>NUCLEOTIDE SEQUENCE</scope>
    <source>
        <strain evidence="1">Derf</strain>
        <tissue evidence="1">Whole organism</tissue>
    </source>
</reference>
<gene>
    <name evidence="1" type="ORF">DERF_002108</name>
</gene>
<accession>A0A922IG11</accession>
<evidence type="ECO:0000313" key="2">
    <source>
        <dbReference type="Proteomes" id="UP000790347"/>
    </source>
</evidence>
<reference evidence="1" key="2">
    <citation type="journal article" date="2022" name="Res Sq">
        <title>Comparative Genomics Reveals Insights into the Divergent Evolution of Astigmatic Mites and Household Pest Adaptations.</title>
        <authorList>
            <person name="Xiong Q."/>
            <person name="Wan A.T.-Y."/>
            <person name="Liu X.-Y."/>
            <person name="Fung C.S.-H."/>
            <person name="Xiao X."/>
            <person name="Malainual N."/>
            <person name="Hou J."/>
            <person name="Wang L."/>
            <person name="Wang M."/>
            <person name="Yang K."/>
            <person name="Cui Y."/>
            <person name="Leung E."/>
            <person name="Nong W."/>
            <person name="Shin S.-K."/>
            <person name="Au S."/>
            <person name="Jeong K.Y."/>
            <person name="Chew F.T."/>
            <person name="Hui J."/>
            <person name="Leung T.F."/>
            <person name="Tungtrongchitr A."/>
            <person name="Zhong N."/>
            <person name="Liu Z."/>
            <person name="Tsui S."/>
        </authorList>
    </citation>
    <scope>NUCLEOTIDE SEQUENCE</scope>
    <source>
        <strain evidence="1">Derf</strain>
        <tissue evidence="1">Whole organism</tissue>
    </source>
</reference>
<evidence type="ECO:0000313" key="1">
    <source>
        <dbReference type="EMBL" id="KAH9528138.1"/>
    </source>
</evidence>
<protein>
    <submittedName>
        <fullName evidence="1">Uncharacterized protein</fullName>
    </submittedName>
</protein>
<dbReference type="AlphaFoldDB" id="A0A922IG11"/>
<dbReference type="Proteomes" id="UP000790347">
    <property type="component" value="Unassembled WGS sequence"/>
</dbReference>